<keyword evidence="2" id="KW-1185">Reference proteome</keyword>
<name>U2TML4_9ACTN</name>
<organism evidence="1 2">
    <name type="scientific">Olsenella profusa F0195</name>
    <dbReference type="NCBI Taxonomy" id="1125712"/>
    <lineage>
        <taxon>Bacteria</taxon>
        <taxon>Bacillati</taxon>
        <taxon>Actinomycetota</taxon>
        <taxon>Coriobacteriia</taxon>
        <taxon>Coriobacteriales</taxon>
        <taxon>Atopobiaceae</taxon>
        <taxon>Olsenella</taxon>
    </lineage>
</organism>
<evidence type="ECO:0000313" key="1">
    <source>
        <dbReference type="EMBL" id="ERL07675.1"/>
    </source>
</evidence>
<protein>
    <submittedName>
        <fullName evidence="1">Uncharacterized protein</fullName>
    </submittedName>
</protein>
<proteinExistence type="predicted"/>
<gene>
    <name evidence="1" type="ORF">HMPREF1316_2271</name>
</gene>
<dbReference type="EMBL" id="AWEZ01000056">
    <property type="protein sequence ID" value="ERL07675.1"/>
    <property type="molecule type" value="Genomic_DNA"/>
</dbReference>
<dbReference type="InterPro" id="IPR032358">
    <property type="entry name" value="DUF4867"/>
</dbReference>
<dbReference type="OrthoDB" id="358393at2"/>
<dbReference type="AlphaFoldDB" id="U2TML4"/>
<comment type="caution">
    <text evidence="1">The sequence shown here is derived from an EMBL/GenBank/DDBJ whole genome shotgun (WGS) entry which is preliminary data.</text>
</comment>
<dbReference type="eggNOG" id="ENOG502ZCEZ">
    <property type="taxonomic scope" value="Bacteria"/>
</dbReference>
<evidence type="ECO:0000313" key="2">
    <source>
        <dbReference type="Proteomes" id="UP000016638"/>
    </source>
</evidence>
<dbReference type="Pfam" id="PF16161">
    <property type="entry name" value="DUF4867"/>
    <property type="match status" value="1"/>
</dbReference>
<reference evidence="1 2" key="1">
    <citation type="submission" date="2013-08" db="EMBL/GenBank/DDBJ databases">
        <authorList>
            <person name="Durkin A.S."/>
            <person name="Haft D.R."/>
            <person name="McCorrison J."/>
            <person name="Torralba M."/>
            <person name="Gillis M."/>
            <person name="Haft D.H."/>
            <person name="Methe B."/>
            <person name="Sutton G."/>
            <person name="Nelson K.E."/>
        </authorList>
    </citation>
    <scope>NUCLEOTIDE SEQUENCE [LARGE SCALE GENOMIC DNA]</scope>
    <source>
        <strain evidence="1 2">F0195</strain>
    </source>
</reference>
<sequence>MNVAPVTDPSFARYGGVWDDIPYEVRDQMVAALRESVPLPKEGTAYVADVPALHGVPAAHDLELLFFAGLPTELGCVCGHNTKLNSLEYHRSSEFNLPTDDVVLLLAKREELDGDFCLDTSLVRAFLVPAGTLIEVYADTLHYTPCHAHADRGFRMLVALPEGTNGPRPADAPRYGDAALLWGANKWVITHESTRKARQGAHVGLMGENIDVSEALADVR</sequence>
<dbReference type="RefSeq" id="WP_021726514.1">
    <property type="nucleotide sequence ID" value="NZ_AWEZ01000056.1"/>
</dbReference>
<dbReference type="Proteomes" id="UP000016638">
    <property type="component" value="Unassembled WGS sequence"/>
</dbReference>
<dbReference type="PATRIC" id="fig|1125712.3.peg.1615"/>
<dbReference type="STRING" id="1125712.HMPREF1316_2271"/>
<accession>U2TML4</accession>